<feature type="coiled-coil region" evidence="1">
    <location>
        <begin position="636"/>
        <end position="684"/>
    </location>
</feature>
<dbReference type="PANTHER" id="PTHR32114">
    <property type="entry name" value="ABC TRANSPORTER ABCH.3"/>
    <property type="match status" value="1"/>
</dbReference>
<dbReference type="SUPFAM" id="SSF52540">
    <property type="entry name" value="P-loop containing nucleoside triphosphate hydrolases"/>
    <property type="match status" value="1"/>
</dbReference>
<accession>A0A516SFH7</accession>
<dbReference type="KEGG" id="cari:FNU76_11395"/>
<dbReference type="Gene3D" id="3.40.50.300">
    <property type="entry name" value="P-loop containing nucleotide triphosphate hydrolases"/>
    <property type="match status" value="2"/>
</dbReference>
<evidence type="ECO:0000313" key="3">
    <source>
        <dbReference type="EMBL" id="QDQ26916.1"/>
    </source>
</evidence>
<feature type="coiled-coil region" evidence="1">
    <location>
        <begin position="739"/>
        <end position="766"/>
    </location>
</feature>
<feature type="domain" description="Rad50/SbcC-type AAA" evidence="2">
    <location>
        <begin position="6"/>
        <end position="213"/>
    </location>
</feature>
<dbReference type="PANTHER" id="PTHR32114:SF2">
    <property type="entry name" value="ABC TRANSPORTER ABCH.3"/>
    <property type="match status" value="1"/>
</dbReference>
<name>A0A516SFH7_9NEIS</name>
<dbReference type="GO" id="GO:0006302">
    <property type="term" value="P:double-strand break repair"/>
    <property type="evidence" value="ECO:0007669"/>
    <property type="project" value="InterPro"/>
</dbReference>
<dbReference type="Pfam" id="PF13476">
    <property type="entry name" value="AAA_23"/>
    <property type="match status" value="1"/>
</dbReference>
<dbReference type="RefSeq" id="WP_144278309.1">
    <property type="nucleotide sequence ID" value="NZ_CP041730.1"/>
</dbReference>
<protein>
    <submittedName>
        <fullName evidence="3">AAA family ATPase</fullName>
    </submittedName>
</protein>
<sequence>MRILAIRGKNLASLAGEFAVDFQQAPLAAAGLFTISGPTGAGKSTLLDALCLALYDATPRLLKASARGVDLPDVAGKTVAPHDTRTLLRRGAADGYAEVDFIGGDGLAYRARWSVRRAGGKAGGSLQAVAMSLNRLADGQPLGGTKSEVKAEIEQRLGLGFEQFTRAVLLAQNEFSAFLKADDSERGELLETLTGSTIYSEISKRAFARCKEEQAAWQRLNDRLADQAPMEAPRRAELVAAGQLADIELAELVQYKLTMDEQLRWHDRRQQLETDETRAQSAWQQLDGEYQAASPDRAELSRIEAVQPARPLLVEFDRSEAELAAGRQAITALEARLCVAEQGCQQADAALRDAELRRQAEEQARLAATPLLDQAKALDAQLAELAPVRQQAEQLAADTRRAETEARTTLHDKQRQIQLLRDKYAASLAWLAERQSNQALFDAWPRWDTLLGQAAQRSHSRDALRQAQTDALAEETRWRVTAEQAEAERLAAANTVAAAEVHKQQASAKLAEFDLTALAAQKQTLETQREQLNHATQAWQAWQSMLARQIQLTADAQQLRDSLAESNTRQQTLASQRPTLEAAQAQAERALKIAEAACSASVEALRAGLQDQQACPVCGALEHPYAHAQAPLQAMLAELQAEQANCRDRLAQLLQAMAGHAAQAEQARQQLQRNEEQAEPIRQACQSAESAWQALPLAAELQSDEDVGDQLAAQRRILQSQWQQSDEHEQLARGAALARDLAQAELEQASRQLHACQAKAADTTANWRKAESVRHQADDRLAECGRQLDTLLQALDEAFPARSWRDDWQTAPDDFHRQTRTAFEQWQAHCQARDQQAADLDRLGSASQALGTALTAHEAQAQRADSAWRASQARMAGLEDARRQLFDGQPVGTIEAAWRQADEAAKADWARQSELSRQAAAELTRGGEALKQAGQVLGQHLAAQSKADDGLRDWLARCDQGLDAGQLRMLLSHEPAWIATRRAAAQSQLLELEKTRSVLTERRQQSQAHEQTRPVATHEQLGAALTELLERQGTVADRAGELRLALAQDDERRRQSAALLAELAEQSERTRLWAQLQDLIGAADGKKFRNYAQQFTLDVLLGYANQHLRELARRYRLERIPDTLALMVIDQDMGAEIRSVHSLSGGESFLVSLALALGLASLSSNRVRVGSLFIDEGFGSLDADTLTVAMDALDGLQALGRKVGVISHVQEMTERIGTRIVVRRTSGGRSEVVVEGS</sequence>
<dbReference type="Proteomes" id="UP000317550">
    <property type="component" value="Chromosome"/>
</dbReference>
<dbReference type="Pfam" id="PF13558">
    <property type="entry name" value="SbcC_Walker_B"/>
    <property type="match status" value="1"/>
</dbReference>
<proteinExistence type="predicted"/>
<dbReference type="InterPro" id="IPR027417">
    <property type="entry name" value="P-loop_NTPase"/>
</dbReference>
<dbReference type="AlphaFoldDB" id="A0A516SFH7"/>
<dbReference type="GO" id="GO:0016887">
    <property type="term" value="F:ATP hydrolysis activity"/>
    <property type="evidence" value="ECO:0007669"/>
    <property type="project" value="InterPro"/>
</dbReference>
<evidence type="ECO:0000256" key="1">
    <source>
        <dbReference type="SAM" id="Coils"/>
    </source>
</evidence>
<keyword evidence="4" id="KW-1185">Reference proteome</keyword>
<reference evidence="4" key="1">
    <citation type="submission" date="2019-07" db="EMBL/GenBank/DDBJ databases">
        <title>Chitinimonas sp. nov., isolated from Ny-Alesund, arctica soil.</title>
        <authorList>
            <person name="Xu Q."/>
            <person name="Peng F."/>
        </authorList>
    </citation>
    <scope>NUCLEOTIDE SEQUENCE [LARGE SCALE GENOMIC DNA]</scope>
    <source>
        <strain evidence="4">R3-44</strain>
    </source>
</reference>
<gene>
    <name evidence="3" type="ORF">FNU76_11395</name>
</gene>
<evidence type="ECO:0000259" key="2">
    <source>
        <dbReference type="Pfam" id="PF13476"/>
    </source>
</evidence>
<dbReference type="InterPro" id="IPR038729">
    <property type="entry name" value="Rad50/SbcC_AAA"/>
</dbReference>
<organism evidence="3 4">
    <name type="scientific">Chitinimonas arctica</name>
    <dbReference type="NCBI Taxonomy" id="2594795"/>
    <lineage>
        <taxon>Bacteria</taxon>
        <taxon>Pseudomonadati</taxon>
        <taxon>Pseudomonadota</taxon>
        <taxon>Betaproteobacteria</taxon>
        <taxon>Neisseriales</taxon>
        <taxon>Chitinibacteraceae</taxon>
        <taxon>Chitinimonas</taxon>
    </lineage>
</organism>
<evidence type="ECO:0000313" key="4">
    <source>
        <dbReference type="Proteomes" id="UP000317550"/>
    </source>
</evidence>
<dbReference type="EMBL" id="CP041730">
    <property type="protein sequence ID" value="QDQ26916.1"/>
    <property type="molecule type" value="Genomic_DNA"/>
</dbReference>
<dbReference type="OrthoDB" id="9795626at2"/>
<keyword evidence="1" id="KW-0175">Coiled coil</keyword>